<dbReference type="PROSITE" id="PS50297">
    <property type="entry name" value="ANK_REP_REGION"/>
    <property type="match status" value="1"/>
</dbReference>
<dbReference type="PROSITE" id="PS50088">
    <property type="entry name" value="ANK_REPEAT"/>
    <property type="match status" value="1"/>
</dbReference>
<accession>A0ABR1JGR7</accession>
<organism evidence="4 5">
    <name type="scientific">Marasmiellus scandens</name>
    <dbReference type="NCBI Taxonomy" id="2682957"/>
    <lineage>
        <taxon>Eukaryota</taxon>
        <taxon>Fungi</taxon>
        <taxon>Dikarya</taxon>
        <taxon>Basidiomycota</taxon>
        <taxon>Agaricomycotina</taxon>
        <taxon>Agaricomycetes</taxon>
        <taxon>Agaricomycetidae</taxon>
        <taxon>Agaricales</taxon>
        <taxon>Marasmiineae</taxon>
        <taxon>Omphalotaceae</taxon>
        <taxon>Marasmiellus</taxon>
    </lineage>
</organism>
<name>A0ABR1JGR7_9AGAR</name>
<keyword evidence="2 3" id="KW-0040">ANK repeat</keyword>
<dbReference type="PRINTS" id="PR01415">
    <property type="entry name" value="ANKYRIN"/>
</dbReference>
<dbReference type="EMBL" id="JBANRG010000014">
    <property type="protein sequence ID" value="KAK7461057.1"/>
    <property type="molecule type" value="Genomic_DNA"/>
</dbReference>
<evidence type="ECO:0000313" key="4">
    <source>
        <dbReference type="EMBL" id="KAK7461057.1"/>
    </source>
</evidence>
<reference evidence="4 5" key="1">
    <citation type="submission" date="2024-01" db="EMBL/GenBank/DDBJ databases">
        <title>A draft genome for the cacao thread blight pathogen Marasmiellus scandens.</title>
        <authorList>
            <person name="Baruah I.K."/>
            <person name="Leung J."/>
            <person name="Bukari Y."/>
            <person name="Amoako-Attah I."/>
            <person name="Meinhardt L.W."/>
            <person name="Bailey B.A."/>
            <person name="Cohen S.P."/>
        </authorList>
    </citation>
    <scope>NUCLEOTIDE SEQUENCE [LARGE SCALE GENOMIC DNA]</scope>
    <source>
        <strain evidence="4 5">GH-19</strain>
    </source>
</reference>
<keyword evidence="1" id="KW-0677">Repeat</keyword>
<gene>
    <name evidence="4" type="ORF">VKT23_008986</name>
</gene>
<dbReference type="SUPFAM" id="SSF48403">
    <property type="entry name" value="Ankyrin repeat"/>
    <property type="match status" value="1"/>
</dbReference>
<dbReference type="InterPro" id="IPR051165">
    <property type="entry name" value="Multifunctional_ANK_Repeat"/>
</dbReference>
<proteinExistence type="predicted"/>
<dbReference type="Pfam" id="PF12796">
    <property type="entry name" value="Ank_2"/>
    <property type="match status" value="1"/>
</dbReference>
<dbReference type="Gene3D" id="1.25.40.20">
    <property type="entry name" value="Ankyrin repeat-containing domain"/>
    <property type="match status" value="1"/>
</dbReference>
<evidence type="ECO:0000256" key="2">
    <source>
        <dbReference type="ARBA" id="ARBA00023043"/>
    </source>
</evidence>
<dbReference type="InterPro" id="IPR036770">
    <property type="entry name" value="Ankyrin_rpt-contain_sf"/>
</dbReference>
<dbReference type="PANTHER" id="PTHR24123">
    <property type="entry name" value="ANKYRIN REPEAT-CONTAINING"/>
    <property type="match status" value="1"/>
</dbReference>
<evidence type="ECO:0000256" key="3">
    <source>
        <dbReference type="PROSITE-ProRule" id="PRU00023"/>
    </source>
</evidence>
<dbReference type="SMART" id="SM00248">
    <property type="entry name" value="ANK"/>
    <property type="match status" value="2"/>
</dbReference>
<dbReference type="PANTHER" id="PTHR24123:SF33">
    <property type="entry name" value="PROTEIN HOS4"/>
    <property type="match status" value="1"/>
</dbReference>
<dbReference type="Proteomes" id="UP001498398">
    <property type="component" value="Unassembled WGS sequence"/>
</dbReference>
<evidence type="ECO:0000256" key="1">
    <source>
        <dbReference type="ARBA" id="ARBA00022737"/>
    </source>
</evidence>
<comment type="caution">
    <text evidence="4">The sequence shown here is derived from an EMBL/GenBank/DDBJ whole genome shotgun (WGS) entry which is preliminary data.</text>
</comment>
<keyword evidence="5" id="KW-1185">Reference proteome</keyword>
<protein>
    <submittedName>
        <fullName evidence="4">Uncharacterized protein</fullName>
    </submittedName>
</protein>
<dbReference type="InterPro" id="IPR002110">
    <property type="entry name" value="Ankyrin_rpt"/>
</dbReference>
<feature type="repeat" description="ANK" evidence="3">
    <location>
        <begin position="53"/>
        <end position="82"/>
    </location>
</feature>
<evidence type="ECO:0000313" key="5">
    <source>
        <dbReference type="Proteomes" id="UP001498398"/>
    </source>
</evidence>
<sequence>MTVLCENGADPKAIGIEGTALHTAAGTNHLNIVKYLHTECGIDINEKGVMFGTALQKAIRYGCLEVVQYLLENGADVNAKANLFDLSALGIALWNWEKEKLCIAEILQEYGATLTATDRICLWFGQLISKCLKLVCGGQ</sequence>